<keyword evidence="3" id="KW-1185">Reference proteome</keyword>
<feature type="compositionally biased region" description="Basic and acidic residues" evidence="1">
    <location>
        <begin position="31"/>
        <end position="54"/>
    </location>
</feature>
<feature type="compositionally biased region" description="Polar residues" evidence="1">
    <location>
        <begin position="375"/>
        <end position="385"/>
    </location>
</feature>
<comment type="caution">
    <text evidence="2">The sequence shown here is derived from an EMBL/GenBank/DDBJ whole genome shotgun (WGS) entry which is preliminary data.</text>
</comment>
<name>A0A1R1PCE1_ZANCU</name>
<sequence>MYKEETDRVEEDINAKLNIEINKRKQLSGGSEHDEQKTPQQYHKEAKVGGKDEQGNEQLKGQIGKRRESRNEEQDNDDGAKNSSNDKSHLASSESSYSSESSSISNIGTKSGHEETAESTRNVASVLSRVVTALVEPKKAKEEATFIKPSASENKLDMMMMMNADGKLNNAMGIGNKQFDYGFTSRNISINTSNSALKPQISTTLIINNPFSHVEQNELSESVNNSLSNSSDEGDDESGSESGSECESESSNSALLATPNLSSAIVNEAYRTTSPLARVQPLDIAGNASINACRKELQSVDLNETRVTGGKAGEYLTTFDKYSNCRNRPLSINTPIYINTDSEFPVTPSTIVAYRINSYLYIYLLKKDGRKDQNNSFSTQGIQYTSRRSSQRTSRLRSDEVIAGVDLSEPIFKTIETLTNQHHAIIHNNIKCDNDMFTRATLKPLIASPNAVTSTTNSSQTSVGKFAYLNDHANLVYWDSQSSLVLSLCKLDRYNEYGFKTIDGKLLKYKSLFGLPKAPFISSQPFIENIDNTIGDGNDDDNSNKVSTTSAMSNNEVGIKDPIIPTSSYLSSALINPLSNYYSTFNKFVAHSASPILTFLSSPVLSFSPESFRPFGTTNLKPNIKSKLNSEDSSSFYSNGSHRGILSLGFPNSVVHPLYAIVSDYFDSRTGLFVNQNRNQNQNYGINIVEIYAKLPSSGWLISKKLPINTDLNSKINTDRNANSELSGPGWSFYFGFVDSADTIDFSSIRGKYIYIIYMLLSFKVCTH</sequence>
<gene>
    <name evidence="2" type="ORF">AX774_g7969</name>
</gene>
<evidence type="ECO:0000256" key="1">
    <source>
        <dbReference type="SAM" id="MobiDB-lite"/>
    </source>
</evidence>
<feature type="compositionally biased region" description="Low complexity" evidence="1">
    <location>
        <begin position="217"/>
        <end position="231"/>
    </location>
</feature>
<accession>A0A1R1PCE1</accession>
<feature type="region of interest" description="Disordered" evidence="1">
    <location>
        <begin position="375"/>
        <end position="395"/>
    </location>
</feature>
<feature type="region of interest" description="Disordered" evidence="1">
    <location>
        <begin position="20"/>
        <end position="121"/>
    </location>
</feature>
<evidence type="ECO:0000313" key="3">
    <source>
        <dbReference type="Proteomes" id="UP000188320"/>
    </source>
</evidence>
<organism evidence="2 3">
    <name type="scientific">Zancudomyces culisetae</name>
    <name type="common">Gut fungus</name>
    <name type="synonym">Smittium culisetae</name>
    <dbReference type="NCBI Taxonomy" id="1213189"/>
    <lineage>
        <taxon>Eukaryota</taxon>
        <taxon>Fungi</taxon>
        <taxon>Fungi incertae sedis</taxon>
        <taxon>Zoopagomycota</taxon>
        <taxon>Kickxellomycotina</taxon>
        <taxon>Harpellomycetes</taxon>
        <taxon>Harpellales</taxon>
        <taxon>Legeriomycetaceae</taxon>
        <taxon>Zancudomyces</taxon>
    </lineage>
</organism>
<evidence type="ECO:0000313" key="2">
    <source>
        <dbReference type="EMBL" id="OMH78637.1"/>
    </source>
</evidence>
<protein>
    <submittedName>
        <fullName evidence="2">Uncharacterized protein</fullName>
    </submittedName>
</protein>
<dbReference type="AlphaFoldDB" id="A0A1R1PCE1"/>
<dbReference type="Proteomes" id="UP000188320">
    <property type="component" value="Unassembled WGS sequence"/>
</dbReference>
<proteinExistence type="predicted"/>
<dbReference type="EMBL" id="LSSK01001872">
    <property type="protein sequence ID" value="OMH78637.1"/>
    <property type="molecule type" value="Genomic_DNA"/>
</dbReference>
<feature type="compositionally biased region" description="Acidic residues" evidence="1">
    <location>
        <begin position="232"/>
        <end position="248"/>
    </location>
</feature>
<feature type="compositionally biased region" description="Low complexity" evidence="1">
    <location>
        <begin position="92"/>
        <end position="105"/>
    </location>
</feature>
<feature type="region of interest" description="Disordered" evidence="1">
    <location>
        <begin position="217"/>
        <end position="253"/>
    </location>
</feature>
<feature type="compositionally biased region" description="Basic and acidic residues" evidence="1">
    <location>
        <begin position="65"/>
        <end position="89"/>
    </location>
</feature>
<reference evidence="3" key="1">
    <citation type="submission" date="2017-01" db="EMBL/GenBank/DDBJ databases">
        <authorList>
            <person name="Wang Y."/>
            <person name="White M."/>
            <person name="Kvist S."/>
            <person name="Moncalvo J.-M."/>
        </authorList>
    </citation>
    <scope>NUCLEOTIDE SEQUENCE [LARGE SCALE GENOMIC DNA]</scope>
    <source>
        <strain evidence="3">COL-18-3</strain>
    </source>
</reference>